<organism evidence="1">
    <name type="scientific">marine metagenome</name>
    <dbReference type="NCBI Taxonomy" id="408172"/>
    <lineage>
        <taxon>unclassified sequences</taxon>
        <taxon>metagenomes</taxon>
        <taxon>ecological metagenomes</taxon>
    </lineage>
</organism>
<protein>
    <submittedName>
        <fullName evidence="1">Uncharacterized protein</fullName>
    </submittedName>
</protein>
<feature type="non-terminal residue" evidence="1">
    <location>
        <position position="1"/>
    </location>
</feature>
<dbReference type="AlphaFoldDB" id="A0A381X6A2"/>
<sequence>VKYGLISFLCLALCACRNIDLPNWPSELPEQHYFVSAYQSDIENKAAQSQQEYLQWVLSFYEGNLVVPTGWLYIQNLVVRSAQPELKEELELHLTTLGGKIAAEWAKANEHRTIDSRMLGIWGSVLQLAEGPEQQQETIQLISEDVKALLEKELLAAKIQDARYEQRLGLRRFDGL</sequence>
<evidence type="ECO:0000313" key="1">
    <source>
        <dbReference type="EMBL" id="SVA60092.1"/>
    </source>
</evidence>
<accession>A0A381X6A2</accession>
<proteinExistence type="predicted"/>
<dbReference type="EMBL" id="UINC01014017">
    <property type="protein sequence ID" value="SVA60092.1"/>
    <property type="molecule type" value="Genomic_DNA"/>
</dbReference>
<reference evidence="1" key="1">
    <citation type="submission" date="2018-05" db="EMBL/GenBank/DDBJ databases">
        <authorList>
            <person name="Lanie J.A."/>
            <person name="Ng W.-L."/>
            <person name="Kazmierczak K.M."/>
            <person name="Andrzejewski T.M."/>
            <person name="Davidsen T.M."/>
            <person name="Wayne K.J."/>
            <person name="Tettelin H."/>
            <person name="Glass J.I."/>
            <person name="Rusch D."/>
            <person name="Podicherti R."/>
            <person name="Tsui H.-C.T."/>
            <person name="Winkler M.E."/>
        </authorList>
    </citation>
    <scope>NUCLEOTIDE SEQUENCE</scope>
</reference>
<gene>
    <name evidence="1" type="ORF">METZ01_LOCUS112946</name>
</gene>
<name>A0A381X6A2_9ZZZZ</name>